<dbReference type="InterPro" id="IPR021655">
    <property type="entry name" value="Put_metal-bd"/>
</dbReference>
<dbReference type="InterPro" id="IPR011044">
    <property type="entry name" value="Quino_amine_DH_bsu"/>
</dbReference>
<comment type="caution">
    <text evidence="1">The sequence shown here is derived from an EMBL/GenBank/DDBJ whole genome shotgun (WGS) entry which is preliminary data.</text>
</comment>
<sequence length="607" mass="63973">MLCVAWAGCSKGDDLKAGALSVKVAYSGFRPGCVQVTVQDQEDATRQTSSQVRVPPNQKEGTLSVAVFRQAGWSRDVLVKAWAQELDCEGATVAESGEKPVSIPEEGTSPAVNLELNATDADDDGYVSTANGGTDCDDTRVEANVTRTWFQDTDTDGYGAAPVMACVQPPRTATRSGDCKDDDALVHPEQAEFRCDDLDDNCDGLEDESLNLGSKCVDAFDCEGKRACDTTDGGFACNDRPAPVAYFVDEDGDGDGTAGRDGGVTCLPQPRSTSTFATDCDESSRFRSGRLAEACDRMDNDCDGTADDGVACELSWRGFAGENGRDAWKTVAANGRDSTWLAGAGSNVVRSRDDGGVTDVPCTGPWNAAWVSASGEVFLAGEDGKLAQIPPEAKTCTQTTTAESTQAVNGLVGLDNPDGGAPTLYAVTGGGRIFRWVPPSPTVLVDTVDANLRAVHGTLRPETLLAVGAKGSDQPRAFRFNPDGGAWIQEDLGAGNGYLRSVHVVDERYAYAVGDNGLFLKRVRGEWDRLTQVKTGGTTEDLQDVLAFGQTAVYVATTSGRVLFYDGGTWSLVYQGPANTALRSLDGPKPTAIGAAGDKGAAVFFSR</sequence>
<evidence type="ECO:0000313" key="1">
    <source>
        <dbReference type="EMBL" id="RKH34338.1"/>
    </source>
</evidence>
<accession>A0A3A8MPM7</accession>
<evidence type="ECO:0000313" key="2">
    <source>
        <dbReference type="Proteomes" id="UP000273405"/>
    </source>
</evidence>
<organism evidence="1 2">
    <name type="scientific">Corallococcus sicarius</name>
    <dbReference type="NCBI Taxonomy" id="2316726"/>
    <lineage>
        <taxon>Bacteria</taxon>
        <taxon>Pseudomonadati</taxon>
        <taxon>Myxococcota</taxon>
        <taxon>Myxococcia</taxon>
        <taxon>Myxococcales</taxon>
        <taxon>Cystobacterineae</taxon>
        <taxon>Myxococcaceae</taxon>
        <taxon>Corallococcus</taxon>
    </lineage>
</organism>
<keyword evidence="2" id="KW-1185">Reference proteome</keyword>
<reference evidence="2" key="1">
    <citation type="submission" date="2018-09" db="EMBL/GenBank/DDBJ databases">
        <authorList>
            <person name="Livingstone P.G."/>
            <person name="Whitworth D.E."/>
        </authorList>
    </citation>
    <scope>NUCLEOTIDE SEQUENCE [LARGE SCALE GENOMIC DNA]</scope>
    <source>
        <strain evidence="2">CA040B</strain>
    </source>
</reference>
<dbReference type="EMBL" id="RAWG01000350">
    <property type="protein sequence ID" value="RKH34338.1"/>
    <property type="molecule type" value="Genomic_DNA"/>
</dbReference>
<dbReference type="Pfam" id="PF11617">
    <property type="entry name" value="Cu-binding_MopE"/>
    <property type="match status" value="2"/>
</dbReference>
<dbReference type="Proteomes" id="UP000273405">
    <property type="component" value="Unassembled WGS sequence"/>
</dbReference>
<dbReference type="SUPFAM" id="SSF50969">
    <property type="entry name" value="YVTN repeat-like/Quinoprotein amine dehydrogenase"/>
    <property type="match status" value="1"/>
</dbReference>
<protein>
    <submittedName>
        <fullName evidence="1">Uncharacterized protein</fullName>
    </submittedName>
</protein>
<dbReference type="AlphaFoldDB" id="A0A3A8MPM7"/>
<name>A0A3A8MPM7_9BACT</name>
<gene>
    <name evidence="1" type="ORF">D7X12_35135</name>
</gene>
<proteinExistence type="predicted"/>